<dbReference type="PANTHER" id="PTHR15854">
    <property type="entry name" value="THAP4 PROTEIN"/>
    <property type="match status" value="1"/>
</dbReference>
<reference evidence="2" key="1">
    <citation type="submission" date="2014-06" db="EMBL/GenBank/DDBJ databases">
        <title>Key roles for freshwater Actinobacteria revealed by deep metagenomic sequencing.</title>
        <authorList>
            <person name="Ghai R."/>
            <person name="Mizuno C.M."/>
            <person name="Picazo A."/>
            <person name="Camacho A."/>
            <person name="Rodriguez-Valera F."/>
        </authorList>
    </citation>
    <scope>NUCLEOTIDE SEQUENCE</scope>
</reference>
<dbReference type="CDD" id="cd07828">
    <property type="entry name" value="lipocalin_heme-bd-THAP4-like"/>
    <property type="match status" value="1"/>
</dbReference>
<proteinExistence type="inferred from homology"/>
<name>A0A094R293_9ZZZZ</name>
<dbReference type="Gene3D" id="2.40.128.20">
    <property type="match status" value="1"/>
</dbReference>
<feature type="domain" description="THAP4-like heme-binding" evidence="1">
    <location>
        <begin position="8"/>
        <end position="170"/>
    </location>
</feature>
<dbReference type="InterPro" id="IPR012674">
    <property type="entry name" value="Calycin"/>
</dbReference>
<protein>
    <recommendedName>
        <fullName evidence="1">THAP4-like heme-binding domain-containing protein</fullName>
    </recommendedName>
</protein>
<dbReference type="Pfam" id="PF08768">
    <property type="entry name" value="THAP4_heme-bd"/>
    <property type="match status" value="1"/>
</dbReference>
<dbReference type="HAMAP" id="MF_01297">
    <property type="entry name" value="nitrobindin"/>
    <property type="match status" value="1"/>
</dbReference>
<evidence type="ECO:0000259" key="1">
    <source>
        <dbReference type="Pfam" id="PF08768"/>
    </source>
</evidence>
<sequence length="174" mass="19204">MSTKLHPDLAPLSWLVGTWVGVGVVGYPTMESDIQVGQELSIHSDGRPFLIHWSRTWELDDQGERVRPLALESGFWRPRPDNEVELLLAHPTGFLESWFGKVTITGLENAQITGARVELKTDAVLRTASAKQVDSGERIYGLVDGNIGWVYDMAAEGHAMKSHASFHLTKATAP</sequence>
<dbReference type="InterPro" id="IPR014878">
    <property type="entry name" value="THAP4-like_heme-bd"/>
</dbReference>
<dbReference type="InterPro" id="IPR045165">
    <property type="entry name" value="Nitrobindin"/>
</dbReference>
<gene>
    <name evidence="2" type="ORF">GM51_4275</name>
</gene>
<dbReference type="SUPFAM" id="SSF50814">
    <property type="entry name" value="Lipocalins"/>
    <property type="match status" value="1"/>
</dbReference>
<dbReference type="AlphaFoldDB" id="A0A094R293"/>
<dbReference type="PANTHER" id="PTHR15854:SF4">
    <property type="entry name" value="PEROXYNITRITE ISOMERASE THAP4"/>
    <property type="match status" value="1"/>
</dbReference>
<organism evidence="2">
    <name type="scientific">freshwater metagenome</name>
    <dbReference type="NCBI Taxonomy" id="449393"/>
    <lineage>
        <taxon>unclassified sequences</taxon>
        <taxon>metagenomes</taxon>
        <taxon>ecological metagenomes</taxon>
    </lineage>
</organism>
<comment type="caution">
    <text evidence="2">The sequence shown here is derived from an EMBL/GenBank/DDBJ whole genome shotgun (WGS) entry which is preliminary data.</text>
</comment>
<dbReference type="EMBL" id="JNSL01000016">
    <property type="protein sequence ID" value="KGA21006.1"/>
    <property type="molecule type" value="Genomic_DNA"/>
</dbReference>
<accession>A0A094R293</accession>
<dbReference type="InterPro" id="IPR022939">
    <property type="entry name" value="Nb(III)_bact/plant"/>
</dbReference>
<evidence type="ECO:0000313" key="2">
    <source>
        <dbReference type="EMBL" id="KGA21006.1"/>
    </source>
</evidence>